<sequence>MDETKCDEEQLPESQATSAETPIPPTNNEDTNIEPDIRDSLTQANEKSTLSESSNESKDPIDDDDDSVALSSQVLVDSTPRALDKLTKPDSSNDLKTPVDVRTNDGPIDSTNKGKAVLVLNDVQSGSEARPSFEMKVKEYRPGSQVKSENLRKEAWESSNSRDPPFESVKAAVSKFGGIVDWKAHKSLTLERSGDVQLELEKVQKEIPAHKMQLQATEEAKAQVLKELESTRRLIEEVKLDLEKVQTEEAQAKQDSELAQLRMKEIEQGIAGGASVAAKAQLDVGRARRDNAFAELKSVREELQALQEQYGALLCEKDAMIRKADESISESKGIEKRVEELTVELISAKEKLESAHAAHLDAEDRRIGASLAREQDCIAWEKELKQAEEEIKRLNEQRSSAEDLKSKLNSASDLLLNLKAELAACTEAKLNGEDDNITGETNKMRKSIQEALDSKRKEIEEVEGSIEKAKEEVSGLKLAVSTLRSELDKEKAVLATVKQREGMASIAVSSLEAELNKTREEIETVEAKEKETRENMMELPKLLPEAAQEANRAKSTAKLAQEELRKADEEAEQARASVITTEIRMHAALKEIEAARTSEKLALAAIKALQDSEEATSLGEDSPKGETLSIDEYFTLSKRAHEAEVAAREKAMAATAQVESAKESEFKSLEILNQVYKEIEQKREALRVASEKAEKAQREKLAAEQELRNWREESEQRRKIGDTARSAIIPKRSYSAKIKSFDEREHEISAEATVDPKSYTPQSSPEQNVSDAKLRRKRSFFSSGRHVCHDKEKSSDGQVMGYLIFFEYACTSFQLIVYFTSIIKLNLFIY</sequence>
<dbReference type="GO" id="GO:0009904">
    <property type="term" value="P:chloroplast accumulation movement"/>
    <property type="evidence" value="ECO:0007669"/>
    <property type="project" value="TreeGrafter"/>
</dbReference>
<feature type="compositionally biased region" description="Polar residues" evidence="4">
    <location>
        <begin position="759"/>
        <end position="770"/>
    </location>
</feature>
<feature type="compositionally biased region" description="Polar residues" evidence="4">
    <location>
        <begin position="40"/>
        <end position="53"/>
    </location>
</feature>
<evidence type="ECO:0000256" key="1">
    <source>
        <dbReference type="ARBA" id="ARBA00005485"/>
    </source>
</evidence>
<feature type="region of interest" description="Disordered" evidence="4">
    <location>
        <begin position="750"/>
        <end position="770"/>
    </location>
</feature>
<dbReference type="GO" id="GO:0005829">
    <property type="term" value="C:cytosol"/>
    <property type="evidence" value="ECO:0007669"/>
    <property type="project" value="TreeGrafter"/>
</dbReference>
<evidence type="ECO:0000256" key="4">
    <source>
        <dbReference type="SAM" id="MobiDB-lite"/>
    </source>
</evidence>
<feature type="region of interest" description="Disordered" evidence="4">
    <location>
        <begin position="139"/>
        <end position="165"/>
    </location>
</feature>
<feature type="coiled-coil region" evidence="3">
    <location>
        <begin position="289"/>
        <end position="421"/>
    </location>
</feature>
<protein>
    <recommendedName>
        <fullName evidence="6">Protein WEAK CHLOROPLAST MOVEMENT UNDER BLUE LIGHT 1-like</fullName>
    </recommendedName>
</protein>
<feature type="region of interest" description="Disordered" evidence="4">
    <location>
        <begin position="547"/>
        <end position="568"/>
    </location>
</feature>
<gene>
    <name evidence="5" type="ORF">CB5_LOCUS15475</name>
</gene>
<feature type="coiled-coil region" evidence="3">
    <location>
        <begin position="669"/>
        <end position="713"/>
    </location>
</feature>
<evidence type="ECO:0000313" key="5">
    <source>
        <dbReference type="EMBL" id="CAD1832264.1"/>
    </source>
</evidence>
<feature type="compositionally biased region" description="Polar residues" evidence="4">
    <location>
        <begin position="12"/>
        <end position="30"/>
    </location>
</feature>
<dbReference type="EMBL" id="LR862150">
    <property type="protein sequence ID" value="CAD1832264.1"/>
    <property type="molecule type" value="Genomic_DNA"/>
</dbReference>
<accession>A0A6V7PN30</accession>
<dbReference type="PANTHER" id="PTHR32054:SF31">
    <property type="entry name" value="PROTEIN WEAK CHLOROPLAST MOVEMENT UNDER BLUE LIGHT 1"/>
    <property type="match status" value="1"/>
</dbReference>
<name>A0A6V7PN30_ANACO</name>
<feature type="coiled-coil region" evidence="3">
    <location>
        <begin position="200"/>
        <end position="262"/>
    </location>
</feature>
<dbReference type="GO" id="GO:0009903">
    <property type="term" value="P:chloroplast avoidance movement"/>
    <property type="evidence" value="ECO:0007669"/>
    <property type="project" value="TreeGrafter"/>
</dbReference>
<feature type="region of interest" description="Disordered" evidence="4">
    <location>
        <begin position="1"/>
        <end position="112"/>
    </location>
</feature>
<feature type="compositionally biased region" description="Basic and acidic residues" evidence="4">
    <location>
        <begin position="82"/>
        <end position="103"/>
    </location>
</feature>
<dbReference type="Pfam" id="PF05701">
    <property type="entry name" value="WEMBL"/>
    <property type="match status" value="1"/>
</dbReference>
<evidence type="ECO:0000256" key="2">
    <source>
        <dbReference type="ARBA" id="ARBA00023054"/>
    </source>
</evidence>
<reference evidence="5" key="1">
    <citation type="submission" date="2020-07" db="EMBL/GenBank/DDBJ databases">
        <authorList>
            <person name="Lin J."/>
        </authorList>
    </citation>
    <scope>NUCLEOTIDE SEQUENCE</scope>
</reference>
<dbReference type="InterPro" id="IPR008545">
    <property type="entry name" value="Web"/>
</dbReference>
<evidence type="ECO:0000256" key="3">
    <source>
        <dbReference type="SAM" id="Coils"/>
    </source>
</evidence>
<evidence type="ECO:0008006" key="6">
    <source>
        <dbReference type="Google" id="ProtNLM"/>
    </source>
</evidence>
<organism evidence="5">
    <name type="scientific">Ananas comosus var. bracteatus</name>
    <name type="common">red pineapple</name>
    <dbReference type="NCBI Taxonomy" id="296719"/>
    <lineage>
        <taxon>Eukaryota</taxon>
        <taxon>Viridiplantae</taxon>
        <taxon>Streptophyta</taxon>
        <taxon>Embryophyta</taxon>
        <taxon>Tracheophyta</taxon>
        <taxon>Spermatophyta</taxon>
        <taxon>Magnoliopsida</taxon>
        <taxon>Liliopsida</taxon>
        <taxon>Poales</taxon>
        <taxon>Bromeliaceae</taxon>
        <taxon>Bromelioideae</taxon>
        <taxon>Ananas</taxon>
    </lineage>
</organism>
<feature type="compositionally biased region" description="Low complexity" evidence="4">
    <location>
        <begin position="68"/>
        <end position="78"/>
    </location>
</feature>
<dbReference type="AlphaFoldDB" id="A0A6V7PN30"/>
<comment type="similarity">
    <text evidence="1">Belongs to the WEB family.</text>
</comment>
<proteinExistence type="inferred from homology"/>
<dbReference type="PANTHER" id="PTHR32054">
    <property type="entry name" value="HEAVY CHAIN, PUTATIVE, EXPRESSED-RELATED-RELATED"/>
    <property type="match status" value="1"/>
</dbReference>
<feature type="compositionally biased region" description="Acidic residues" evidence="4">
    <location>
        <begin position="1"/>
        <end position="11"/>
    </location>
</feature>
<keyword evidence="2 3" id="KW-0175">Coiled coil</keyword>